<feature type="signal peptide" evidence="2">
    <location>
        <begin position="1"/>
        <end position="22"/>
    </location>
</feature>
<proteinExistence type="predicted"/>
<protein>
    <recommendedName>
        <fullName evidence="5">Lipoprotein</fullName>
    </recommendedName>
</protein>
<evidence type="ECO:0000313" key="4">
    <source>
        <dbReference type="Proteomes" id="UP001556118"/>
    </source>
</evidence>
<evidence type="ECO:0000256" key="1">
    <source>
        <dbReference type="SAM" id="MobiDB-lite"/>
    </source>
</evidence>
<sequence length="99" mass="9906">MRVLCLSPLLLSLCACGGQKTAAPEEGSSFGEVLPGSVSDAMLPYDTASSAPPLETPQAASPSSAAGKDKAGSTGPANTARPAETPEDQPQPEPEPDPT</sequence>
<feature type="region of interest" description="Disordered" evidence="1">
    <location>
        <begin position="18"/>
        <end position="99"/>
    </location>
</feature>
<feature type="chain" id="PRO_5046514909" description="Lipoprotein" evidence="2">
    <location>
        <begin position="23"/>
        <end position="99"/>
    </location>
</feature>
<keyword evidence="4" id="KW-1185">Reference proteome</keyword>
<evidence type="ECO:0000313" key="3">
    <source>
        <dbReference type="EMBL" id="MEW9854949.1"/>
    </source>
</evidence>
<dbReference type="Proteomes" id="UP001556118">
    <property type="component" value="Unassembled WGS sequence"/>
</dbReference>
<name>A0ABV3RCH0_9SPHN</name>
<organism evidence="3 4">
    <name type="scientific">Novosphingobium rhizovicinum</name>
    <dbReference type="NCBI Taxonomy" id="3228928"/>
    <lineage>
        <taxon>Bacteria</taxon>
        <taxon>Pseudomonadati</taxon>
        <taxon>Pseudomonadota</taxon>
        <taxon>Alphaproteobacteria</taxon>
        <taxon>Sphingomonadales</taxon>
        <taxon>Sphingomonadaceae</taxon>
        <taxon>Novosphingobium</taxon>
    </lineage>
</organism>
<evidence type="ECO:0008006" key="5">
    <source>
        <dbReference type="Google" id="ProtNLM"/>
    </source>
</evidence>
<evidence type="ECO:0000256" key="2">
    <source>
        <dbReference type="SAM" id="SignalP"/>
    </source>
</evidence>
<accession>A0ABV3RCH0</accession>
<dbReference type="PROSITE" id="PS51257">
    <property type="entry name" value="PROKAR_LIPOPROTEIN"/>
    <property type="match status" value="1"/>
</dbReference>
<gene>
    <name evidence="3" type="ORF">ABUH87_07115</name>
</gene>
<reference evidence="3 4" key="1">
    <citation type="submission" date="2024-06" db="EMBL/GenBank/DDBJ databases">
        <title>Novosphingobium rhizovicinus M1R2S20.</title>
        <authorList>
            <person name="Sun J.-Q."/>
        </authorList>
    </citation>
    <scope>NUCLEOTIDE SEQUENCE [LARGE SCALE GENOMIC DNA]</scope>
    <source>
        <strain evidence="3 4">M1R2S20</strain>
    </source>
</reference>
<dbReference type="EMBL" id="JBFNXR010000021">
    <property type="protein sequence ID" value="MEW9854949.1"/>
    <property type="molecule type" value="Genomic_DNA"/>
</dbReference>
<keyword evidence="2" id="KW-0732">Signal</keyword>
<dbReference type="RefSeq" id="WP_367771817.1">
    <property type="nucleotide sequence ID" value="NZ_JBFNXR010000021.1"/>
</dbReference>
<comment type="caution">
    <text evidence="3">The sequence shown here is derived from an EMBL/GenBank/DDBJ whole genome shotgun (WGS) entry which is preliminary data.</text>
</comment>